<dbReference type="Proteomes" id="UP001371224">
    <property type="component" value="Unassembled WGS sequence"/>
</dbReference>
<keyword evidence="1" id="KW-0808">Transferase</keyword>
<dbReference type="PROSITE" id="PS00584">
    <property type="entry name" value="PFKB_KINASES_2"/>
    <property type="match status" value="1"/>
</dbReference>
<evidence type="ECO:0000256" key="2">
    <source>
        <dbReference type="ARBA" id="ARBA00022777"/>
    </source>
</evidence>
<dbReference type="PANTHER" id="PTHR10584:SF166">
    <property type="entry name" value="RIBOKINASE"/>
    <property type="match status" value="1"/>
</dbReference>
<dbReference type="EMBL" id="JBBDGM010000007">
    <property type="protein sequence ID" value="MEJ1088736.1"/>
    <property type="molecule type" value="Genomic_DNA"/>
</dbReference>
<protein>
    <submittedName>
        <fullName evidence="4">Carbohydrate kinase family protein</fullName>
    </submittedName>
</protein>
<organism evidence="4 5">
    <name type="scientific">Microbacterium bandirmense</name>
    <dbReference type="NCBI Taxonomy" id="3122050"/>
    <lineage>
        <taxon>Bacteria</taxon>
        <taxon>Bacillati</taxon>
        <taxon>Actinomycetota</taxon>
        <taxon>Actinomycetes</taxon>
        <taxon>Micrococcales</taxon>
        <taxon>Microbacteriaceae</taxon>
        <taxon>Microbacterium</taxon>
    </lineage>
</organism>
<dbReference type="GO" id="GO:0016301">
    <property type="term" value="F:kinase activity"/>
    <property type="evidence" value="ECO:0007669"/>
    <property type="project" value="UniProtKB-KW"/>
</dbReference>
<evidence type="ECO:0000313" key="5">
    <source>
        <dbReference type="Proteomes" id="UP001371224"/>
    </source>
</evidence>
<name>A0ABU8LDT1_9MICO</name>
<proteinExistence type="predicted"/>
<dbReference type="RefSeq" id="WP_337332391.1">
    <property type="nucleotide sequence ID" value="NZ_JBBDGM010000007.1"/>
</dbReference>
<evidence type="ECO:0000313" key="4">
    <source>
        <dbReference type="EMBL" id="MEJ1088736.1"/>
    </source>
</evidence>
<evidence type="ECO:0000259" key="3">
    <source>
        <dbReference type="Pfam" id="PF00294"/>
    </source>
</evidence>
<dbReference type="InterPro" id="IPR029056">
    <property type="entry name" value="Ribokinase-like"/>
</dbReference>
<reference evidence="4 5" key="1">
    <citation type="submission" date="2024-02" db="EMBL/GenBank/DDBJ databases">
        <authorList>
            <person name="Saticioglu I.B."/>
        </authorList>
    </citation>
    <scope>NUCLEOTIDE SEQUENCE [LARGE SCALE GENOMIC DNA]</scope>
    <source>
        <strain evidence="4 5">Mu-80</strain>
    </source>
</reference>
<gene>
    <name evidence="4" type="ORF">WDU99_10445</name>
</gene>
<accession>A0ABU8LDT1</accession>
<evidence type="ECO:0000256" key="1">
    <source>
        <dbReference type="ARBA" id="ARBA00022679"/>
    </source>
</evidence>
<dbReference type="Pfam" id="PF00294">
    <property type="entry name" value="PfkB"/>
    <property type="match status" value="1"/>
</dbReference>
<comment type="caution">
    <text evidence="4">The sequence shown here is derived from an EMBL/GenBank/DDBJ whole genome shotgun (WGS) entry which is preliminary data.</text>
</comment>
<dbReference type="Gene3D" id="3.40.1190.20">
    <property type="match status" value="1"/>
</dbReference>
<dbReference type="SUPFAM" id="SSF53613">
    <property type="entry name" value="Ribokinase-like"/>
    <property type="match status" value="1"/>
</dbReference>
<feature type="domain" description="Carbohydrate kinase PfkB" evidence="3">
    <location>
        <begin position="13"/>
        <end position="294"/>
    </location>
</feature>
<sequence>METGPQMSVAKPNIALVGELFVDIVFADLGSTPAPGRESFAGSMTVAPGGIANSAVAMARLGAQTSLMSGVGEDWFGQWLMLALRREDVDLSSVRDETATSVTASLAYGGERSMVTYSPSKPSLERRPPKRRPDAIVIDLGSPEASGPWWREAAASGSRVYADTRWDDGEDWPERGLIDLHWCHAFLPNAAEALALTKSGSVGEALDRLAPKVPIAVVTCGADGAHAIDSVTGERAWAPALDVSAVDTTGAGDVFLAAFAVADLDGLPLDHRLAFAALCSGLSTTRPSGSFGAPDIPEIGEWWASLSSDSSTHQPDIAVLDRYAFLDDYLPELQSRTARRDHHRADEQNRSA</sequence>
<keyword evidence="5" id="KW-1185">Reference proteome</keyword>
<keyword evidence="2 4" id="KW-0418">Kinase</keyword>
<dbReference type="InterPro" id="IPR002173">
    <property type="entry name" value="Carboh/pur_kinase_PfkB_CS"/>
</dbReference>
<dbReference type="PANTHER" id="PTHR10584">
    <property type="entry name" value="SUGAR KINASE"/>
    <property type="match status" value="1"/>
</dbReference>
<dbReference type="InterPro" id="IPR011611">
    <property type="entry name" value="PfkB_dom"/>
</dbReference>